<dbReference type="PROSITE" id="PS51755">
    <property type="entry name" value="OMPR_PHOB"/>
    <property type="match status" value="1"/>
</dbReference>
<feature type="DNA-binding region" description="OmpR/PhoB-type" evidence="4">
    <location>
        <begin position="1"/>
        <end position="98"/>
    </location>
</feature>
<dbReference type="SUPFAM" id="SSF46894">
    <property type="entry name" value="C-terminal effector domain of the bipartite response regulators"/>
    <property type="match status" value="1"/>
</dbReference>
<keyword evidence="1" id="KW-0677">Repeat</keyword>
<evidence type="ECO:0000256" key="4">
    <source>
        <dbReference type="PROSITE-ProRule" id="PRU01091"/>
    </source>
</evidence>
<accession>A0ABS0P2K9</accession>
<evidence type="ECO:0000256" key="1">
    <source>
        <dbReference type="ARBA" id="ARBA00022737"/>
    </source>
</evidence>
<gene>
    <name evidence="6" type="ORF">H1B27_14605</name>
</gene>
<dbReference type="SMART" id="SM00862">
    <property type="entry name" value="Trans_reg_C"/>
    <property type="match status" value="1"/>
</dbReference>
<evidence type="ECO:0000313" key="6">
    <source>
        <dbReference type="EMBL" id="MBH5387496.1"/>
    </source>
</evidence>
<dbReference type="SUPFAM" id="SSF48452">
    <property type="entry name" value="TPR-like"/>
    <property type="match status" value="1"/>
</dbReference>
<organism evidence="6 7">
    <name type="scientific">Bradyrhizobium diversitatis</name>
    <dbReference type="NCBI Taxonomy" id="2755406"/>
    <lineage>
        <taxon>Bacteria</taxon>
        <taxon>Pseudomonadati</taxon>
        <taxon>Pseudomonadota</taxon>
        <taxon>Alphaproteobacteria</taxon>
        <taxon>Hyphomicrobiales</taxon>
        <taxon>Nitrobacteraceae</taxon>
        <taxon>Bradyrhizobium</taxon>
    </lineage>
</organism>
<dbReference type="InterPro" id="IPR036388">
    <property type="entry name" value="WH-like_DNA-bd_sf"/>
</dbReference>
<dbReference type="Gene3D" id="1.25.40.10">
    <property type="entry name" value="Tetratricopeptide repeat domain"/>
    <property type="match status" value="1"/>
</dbReference>
<dbReference type="RefSeq" id="WP_197966525.1">
    <property type="nucleotide sequence ID" value="NZ_JACEGD010000012.1"/>
</dbReference>
<dbReference type="InterPro" id="IPR001867">
    <property type="entry name" value="OmpR/PhoB-type_DNA-bd"/>
</dbReference>
<keyword evidence="2" id="KW-0802">TPR repeat</keyword>
<evidence type="ECO:0000259" key="5">
    <source>
        <dbReference type="PROSITE" id="PS51755"/>
    </source>
</evidence>
<comment type="caution">
    <text evidence="6">The sequence shown here is derived from an EMBL/GenBank/DDBJ whole genome shotgun (WGS) entry which is preliminary data.</text>
</comment>
<evidence type="ECO:0000256" key="2">
    <source>
        <dbReference type="ARBA" id="ARBA00022803"/>
    </source>
</evidence>
<dbReference type="Proteomes" id="UP001194539">
    <property type="component" value="Unassembled WGS sequence"/>
</dbReference>
<reference evidence="6 7" key="1">
    <citation type="submission" date="2020-07" db="EMBL/GenBank/DDBJ databases">
        <title>Bradyrhizobium diversity isolated from nodules of indigenous legumes of Western Australia.</title>
        <authorList>
            <person name="Klepa M.S."/>
        </authorList>
    </citation>
    <scope>NUCLEOTIDE SEQUENCE [LARGE SCALE GENOMIC DNA]</scope>
    <source>
        <strain evidence="6 7">CNPSo 4019</strain>
    </source>
</reference>
<feature type="domain" description="OmpR/PhoB-type" evidence="5">
    <location>
        <begin position="1"/>
        <end position="98"/>
    </location>
</feature>
<dbReference type="InterPro" id="IPR050498">
    <property type="entry name" value="Ycf3"/>
</dbReference>
<evidence type="ECO:0000313" key="7">
    <source>
        <dbReference type="Proteomes" id="UP001194539"/>
    </source>
</evidence>
<dbReference type="PANTHER" id="PTHR44858">
    <property type="entry name" value="TETRATRICOPEPTIDE REPEAT PROTEIN 6"/>
    <property type="match status" value="1"/>
</dbReference>
<evidence type="ECO:0000256" key="3">
    <source>
        <dbReference type="ARBA" id="ARBA00023125"/>
    </source>
</evidence>
<sequence length="526" mass="58153">MRYLFEDYTFDTERRELHRRADAVSITPQVFDLLDYLIRNRERVVSKDDLINVIWNGRIVSDAALTTRMNAARSAIGDSGQEQRLIKTLPRMGFRFVGTVREAQRLVIAPVGLAPQDGDTAQRPLSPPRLSIVVLPFANLSGDPEQDYFVDGITESLTTDLSRISGSFVIGRHTAFTYKGKAVDLKQVGHELNVHYVLEGSVQRNRDRLRVNVQLVGAATGAHLWADRFDKPVADLFDMQDEIVSRLANTLEAQLTEHEARRSEQSSHLNSMDLYFQGTASLNKGRTPGYMAQAHDLFERALALDPKNTAAMVGMAMVDLTIGSGLYSPDRAARLAMAEVSVVKALSHAPNYPIAHLVLGDLLILTNRATQGIAECERALSLDRNLAGAHAQIGAAKFVMGRAAETEAHMNEAFRLSPCDINAYRWLLFAGAAKFQLLADDEAVSRWRRSLEANRNYPITHFLLAGALALLGSTDQAKATAKAGLALDSSFSICRFRNGLLSDNPTYLAMRERIYRGLRLACVPEG</sequence>
<dbReference type="InterPro" id="IPR016032">
    <property type="entry name" value="Sig_transdc_resp-reg_C-effctor"/>
</dbReference>
<dbReference type="Gene3D" id="3.40.50.10070">
    <property type="entry name" value="TolB, N-terminal domain"/>
    <property type="match status" value="1"/>
</dbReference>
<keyword evidence="7" id="KW-1185">Reference proteome</keyword>
<protein>
    <submittedName>
        <fullName evidence="6">Winged helix-turn-helix domain-containing protein</fullName>
    </submittedName>
</protein>
<dbReference type="PANTHER" id="PTHR44858:SF1">
    <property type="entry name" value="UDP-N-ACETYLGLUCOSAMINE--PEPTIDE N-ACETYLGLUCOSAMINYLTRANSFERASE SPINDLY-RELATED"/>
    <property type="match status" value="1"/>
</dbReference>
<name>A0ABS0P2K9_9BRAD</name>
<dbReference type="EMBL" id="JACEGD010000012">
    <property type="protein sequence ID" value="MBH5387496.1"/>
    <property type="molecule type" value="Genomic_DNA"/>
</dbReference>
<dbReference type="Pfam" id="PF00486">
    <property type="entry name" value="Trans_reg_C"/>
    <property type="match status" value="1"/>
</dbReference>
<dbReference type="CDD" id="cd00383">
    <property type="entry name" value="trans_reg_C"/>
    <property type="match status" value="1"/>
</dbReference>
<dbReference type="InterPro" id="IPR011990">
    <property type="entry name" value="TPR-like_helical_dom_sf"/>
</dbReference>
<proteinExistence type="predicted"/>
<keyword evidence="3 4" id="KW-0238">DNA-binding</keyword>
<dbReference type="Gene3D" id="1.10.10.10">
    <property type="entry name" value="Winged helix-like DNA-binding domain superfamily/Winged helix DNA-binding domain"/>
    <property type="match status" value="1"/>
</dbReference>